<dbReference type="InterPro" id="IPR041966">
    <property type="entry name" value="LOTUS-like"/>
</dbReference>
<dbReference type="InterPro" id="IPR002999">
    <property type="entry name" value="Tudor"/>
</dbReference>
<sequence length="570" mass="64933">MSSDEKHDVINLIKSCLLSVQGSISINKLDDDYLLLEGIRIPFKKFGSTSLEYFLKTIPEIEFTRNRFGHTLVNARPSKSTEHIASFVAKQKPKQRSRHGNVYLHNHMKTSIPSGRYIKEHSFRSKTEHVQSNFEVPPRFKKDVLSPLRNEQPEKLSARVETSIPEKPSSDKISIATKVAPSNKIVKSSSNLPERTNVSLKNHNNKFLAPSRKTDLEENMLDDTYTNSTIISPLTPLRARLLASSKKQAPILQVNNFRKPTIPIEYKPSSEVLQIAAKRPFEDFRKFPQTLSNSMSDHSIKEFVDDQSITMNIIKLLNSYPSGIWAENLPHFYKNTFGETLPENWELVIKVNPRINIEEPVPEKSIIFLSTEISPKSLSSNFDEISLQQLVPPPLILPKTAEWDVYITVVTSNANIYARLLGEDYSIIYENMATDMELYYMNTIAGVDNPIVGNYYAIKLDDCWHRVLVQEIQEQQEGRLFFIDQGDEEWHPLSSLCHLEPKFAQIPAQAVSVIVFDTQTDDDININFLLAESITHSVSHPFDLPVLANTLVMLSQTAEDGEIEVRILVR</sequence>
<dbReference type="SUPFAM" id="SSF63748">
    <property type="entry name" value="Tudor/PWWP/MBT"/>
    <property type="match status" value="1"/>
</dbReference>
<evidence type="ECO:0000259" key="5">
    <source>
        <dbReference type="SMART" id="SM00333"/>
    </source>
</evidence>
<proteinExistence type="predicted"/>
<evidence type="ECO:0000256" key="3">
    <source>
        <dbReference type="ARBA" id="ARBA00022737"/>
    </source>
</evidence>
<dbReference type="GO" id="GO:0007283">
    <property type="term" value="P:spermatogenesis"/>
    <property type="evidence" value="ECO:0007669"/>
    <property type="project" value="UniProtKB-KW"/>
</dbReference>
<name>A0A7R9J9W3_TIMCA</name>
<reference evidence="6" key="1">
    <citation type="submission" date="2020-11" db="EMBL/GenBank/DDBJ databases">
        <authorList>
            <person name="Tran Van P."/>
        </authorList>
    </citation>
    <scope>NUCLEOTIDE SEQUENCE</scope>
</reference>
<dbReference type="Pfam" id="PF12872">
    <property type="entry name" value="OST-HTH"/>
    <property type="match status" value="2"/>
</dbReference>
<gene>
    <name evidence="6" type="ORF">TCMB3V08_LOCUS7904</name>
</gene>
<dbReference type="InterPro" id="IPR025605">
    <property type="entry name" value="OST-HTH/LOTUS_dom"/>
</dbReference>
<dbReference type="SMART" id="SM00333">
    <property type="entry name" value="TUDOR"/>
    <property type="match status" value="1"/>
</dbReference>
<dbReference type="Gene3D" id="2.30.30.140">
    <property type="match status" value="1"/>
</dbReference>
<comment type="subcellular location">
    <subcellularLocation>
        <location evidence="1">Cytoplasm</location>
    </subcellularLocation>
</comment>
<dbReference type="GO" id="GO:0030154">
    <property type="term" value="P:cell differentiation"/>
    <property type="evidence" value="ECO:0007669"/>
    <property type="project" value="UniProtKB-ARBA"/>
</dbReference>
<keyword evidence="2" id="KW-0963">Cytoplasm</keyword>
<protein>
    <submittedName>
        <fullName evidence="6">(California timema) hypothetical protein</fullName>
    </submittedName>
</protein>
<dbReference type="CDD" id="cd09972">
    <property type="entry name" value="LOTUS_TDRD_OSKAR"/>
    <property type="match status" value="1"/>
</dbReference>
<dbReference type="AlphaFoldDB" id="A0A7R9J9W3"/>
<keyword evidence="4" id="KW-0221">Differentiation</keyword>
<evidence type="ECO:0000256" key="4">
    <source>
        <dbReference type="ARBA" id="ARBA00022871"/>
    </source>
</evidence>
<dbReference type="Pfam" id="PF00567">
    <property type="entry name" value="TUDOR"/>
    <property type="match status" value="1"/>
</dbReference>
<dbReference type="EMBL" id="OE183096">
    <property type="protein sequence ID" value="CAD7575308.1"/>
    <property type="molecule type" value="Genomic_DNA"/>
</dbReference>
<evidence type="ECO:0000313" key="6">
    <source>
        <dbReference type="EMBL" id="CAD7575308.1"/>
    </source>
</evidence>
<evidence type="ECO:0000256" key="2">
    <source>
        <dbReference type="ARBA" id="ARBA00022490"/>
    </source>
</evidence>
<evidence type="ECO:0000256" key="1">
    <source>
        <dbReference type="ARBA" id="ARBA00004496"/>
    </source>
</evidence>
<dbReference type="PANTHER" id="PTHR22948">
    <property type="entry name" value="TUDOR DOMAIN CONTAINING PROTEIN"/>
    <property type="match status" value="1"/>
</dbReference>
<keyword evidence="3" id="KW-0677">Repeat</keyword>
<dbReference type="PANTHER" id="PTHR22948:SF29">
    <property type="entry name" value="FI02030P-RELATED"/>
    <property type="match status" value="1"/>
</dbReference>
<dbReference type="Gene3D" id="3.30.420.610">
    <property type="entry name" value="LOTUS domain-like"/>
    <property type="match status" value="2"/>
</dbReference>
<feature type="domain" description="Tudor" evidence="5">
    <location>
        <begin position="448"/>
        <end position="504"/>
    </location>
</feature>
<accession>A0A7R9J9W3</accession>
<dbReference type="Gene3D" id="2.40.50.90">
    <property type="match status" value="1"/>
</dbReference>
<dbReference type="InterPro" id="IPR050621">
    <property type="entry name" value="Tudor_domain_containing"/>
</dbReference>
<dbReference type="GO" id="GO:0005737">
    <property type="term" value="C:cytoplasm"/>
    <property type="evidence" value="ECO:0007669"/>
    <property type="project" value="UniProtKB-SubCell"/>
</dbReference>
<organism evidence="6">
    <name type="scientific">Timema californicum</name>
    <name type="common">California timema</name>
    <name type="synonym">Walking stick</name>
    <dbReference type="NCBI Taxonomy" id="61474"/>
    <lineage>
        <taxon>Eukaryota</taxon>
        <taxon>Metazoa</taxon>
        <taxon>Ecdysozoa</taxon>
        <taxon>Arthropoda</taxon>
        <taxon>Hexapoda</taxon>
        <taxon>Insecta</taxon>
        <taxon>Pterygota</taxon>
        <taxon>Neoptera</taxon>
        <taxon>Polyneoptera</taxon>
        <taxon>Phasmatodea</taxon>
        <taxon>Timematodea</taxon>
        <taxon>Timematoidea</taxon>
        <taxon>Timematidae</taxon>
        <taxon>Timema</taxon>
    </lineage>
</organism>
<dbReference type="InterPro" id="IPR035437">
    <property type="entry name" value="SNase_OB-fold_sf"/>
</dbReference>
<keyword evidence="4" id="KW-0744">Spermatogenesis</keyword>